<keyword evidence="13" id="KW-1185">Reference proteome</keyword>
<keyword evidence="2 7" id="KW-0812">Transmembrane</keyword>
<dbReference type="GO" id="GO:0005737">
    <property type="term" value="C:cytoplasm"/>
    <property type="evidence" value="ECO:0007669"/>
    <property type="project" value="TreeGrafter"/>
</dbReference>
<name>A0A507E194_9FUNG</name>
<feature type="transmembrane region" description="Helical" evidence="9">
    <location>
        <begin position="264"/>
        <end position="287"/>
    </location>
</feature>
<dbReference type="InterPro" id="IPR002550">
    <property type="entry name" value="CNNM"/>
</dbReference>
<evidence type="ECO:0000256" key="8">
    <source>
        <dbReference type="SAM" id="MobiDB-lite"/>
    </source>
</evidence>
<gene>
    <name evidence="12" type="ORF">CcCBS67573_g09242</name>
</gene>
<dbReference type="InterPro" id="IPR044751">
    <property type="entry name" value="Ion_transp-like_CBS"/>
</dbReference>
<feature type="domain" description="CBS" evidence="10">
    <location>
        <begin position="370"/>
        <end position="431"/>
    </location>
</feature>
<evidence type="ECO:0000256" key="9">
    <source>
        <dbReference type="SAM" id="Phobius"/>
    </source>
</evidence>
<evidence type="ECO:0000259" key="10">
    <source>
        <dbReference type="PROSITE" id="PS51371"/>
    </source>
</evidence>
<sequence length="685" mass="75844">MDEWLNHCLAAKAYIPAGRLEQKIPEPDHPFPYVLLNNAVENPLPELELHLKCQTIFGMQQQSEMRTSPAVVLTRFALAASVIVLVLWSTLNHAQHSMRFHPHTATLSTDACVCSCPPVPSFQSIISSELKHPLSQLDYFSEPAEGPRQPTANKTRKGPGREPKKEPMDAFTYWTYLGMIFLLVLVGGMFAGLTIGLMSIDETNLKILKVSGTPTEKMYAERIEPIRKNGHLLLVSLLLGNTIVNETLPILFSGVGLEGHQAVLFSTALILVFGEIIPQAVCARYGLLIGATFAWPVRILIWIVFVIAYPIAKLLDWVLGHKDGVIYRRAELKELIAMHDEDNRGPLNHEEVSILRAVLELRGKTAETVMTKLTDVFMLPLTAKFDRKTLNTLMEAGHSRVPVYNKSRSDIIGVILIKHLIALDPEEGVSVSKTSIGRLPRIKKDTPLFEILHVFEEGRSHMAVVVDELPLEEDSVPNSLVTASPLLFSSPRNTTHRRFVTLGIITLEDVIEELIGQEIVDETDVYVDVNTKVKVGRVLDIIFSREGSSLSSSLIIDTDGDDTMHVTATESRPLLTDSNVTSPSYGATTSQSKACHTSPVTQHLTTPRMRATRKFRENLVPADVILKEITSGELAPVFGFEDGQRVLIRENGEVEADVPHLTLDQSFASQGSSSMSSTHNLETLD</sequence>
<keyword evidence="3" id="KW-0677">Repeat</keyword>
<dbReference type="Proteomes" id="UP000320333">
    <property type="component" value="Unassembled WGS sequence"/>
</dbReference>
<reference evidence="12 13" key="1">
    <citation type="journal article" date="2019" name="Sci. Rep.">
        <title>Comparative genomics of chytrid fungi reveal insights into the obligate biotrophic and pathogenic lifestyle of Synchytrium endobioticum.</title>
        <authorList>
            <person name="van de Vossenberg B.T.L.H."/>
            <person name="Warris S."/>
            <person name="Nguyen H.D.T."/>
            <person name="van Gent-Pelzer M.P.E."/>
            <person name="Joly D.L."/>
            <person name="van de Geest H.C."/>
            <person name="Bonants P.J.M."/>
            <person name="Smith D.S."/>
            <person name="Levesque C.A."/>
            <person name="van der Lee T.A.J."/>
        </authorList>
    </citation>
    <scope>NUCLEOTIDE SEQUENCE [LARGE SCALE GENOMIC DNA]</scope>
    <source>
        <strain evidence="12 13">CBS 675.73</strain>
    </source>
</reference>
<dbReference type="Pfam" id="PF01595">
    <property type="entry name" value="CNNM"/>
    <property type="match status" value="1"/>
</dbReference>
<dbReference type="PROSITE" id="PS51846">
    <property type="entry name" value="CNNM"/>
    <property type="match status" value="1"/>
</dbReference>
<dbReference type="OrthoDB" id="5353557at2759"/>
<keyword evidence="6" id="KW-0129">CBS domain</keyword>
<dbReference type="InterPro" id="IPR000644">
    <property type="entry name" value="CBS_dom"/>
</dbReference>
<dbReference type="SUPFAM" id="SSF54631">
    <property type="entry name" value="CBS-domain pair"/>
    <property type="match status" value="1"/>
</dbReference>
<feature type="domain" description="CNNM transmembrane" evidence="11">
    <location>
        <begin position="169"/>
        <end position="351"/>
    </location>
</feature>
<keyword evidence="4 7" id="KW-1133">Transmembrane helix</keyword>
<dbReference type="GO" id="GO:0016020">
    <property type="term" value="C:membrane"/>
    <property type="evidence" value="ECO:0007669"/>
    <property type="project" value="UniProtKB-SubCell"/>
</dbReference>
<dbReference type="InterPro" id="IPR045095">
    <property type="entry name" value="ACDP"/>
</dbReference>
<evidence type="ECO:0000256" key="5">
    <source>
        <dbReference type="ARBA" id="ARBA00023136"/>
    </source>
</evidence>
<feature type="transmembrane region" description="Helical" evidence="9">
    <location>
        <begin position="232"/>
        <end position="252"/>
    </location>
</feature>
<protein>
    <recommendedName>
        <fullName evidence="14">CNNM transmembrane domain-containing protein</fullName>
    </recommendedName>
</protein>
<dbReference type="InterPro" id="IPR046342">
    <property type="entry name" value="CBS_dom_sf"/>
</dbReference>
<feature type="region of interest" description="Disordered" evidence="8">
    <location>
        <begin position="575"/>
        <end position="603"/>
    </location>
</feature>
<comment type="caution">
    <text evidence="12">The sequence shown here is derived from an EMBL/GenBank/DDBJ whole genome shotgun (WGS) entry which is preliminary data.</text>
</comment>
<dbReference type="Gene3D" id="3.10.580.10">
    <property type="entry name" value="CBS-domain"/>
    <property type="match status" value="1"/>
</dbReference>
<proteinExistence type="predicted"/>
<evidence type="ECO:0000313" key="12">
    <source>
        <dbReference type="EMBL" id="TPX57502.1"/>
    </source>
</evidence>
<evidence type="ECO:0000256" key="1">
    <source>
        <dbReference type="ARBA" id="ARBA00004141"/>
    </source>
</evidence>
<dbReference type="PROSITE" id="PS51371">
    <property type="entry name" value="CBS"/>
    <property type="match status" value="1"/>
</dbReference>
<accession>A0A507E194</accession>
<evidence type="ECO:0000256" key="3">
    <source>
        <dbReference type="ARBA" id="ARBA00022737"/>
    </source>
</evidence>
<dbReference type="GO" id="GO:0010960">
    <property type="term" value="P:magnesium ion homeostasis"/>
    <property type="evidence" value="ECO:0007669"/>
    <property type="project" value="InterPro"/>
</dbReference>
<dbReference type="GO" id="GO:0030026">
    <property type="term" value="P:intracellular manganese ion homeostasis"/>
    <property type="evidence" value="ECO:0007669"/>
    <property type="project" value="TreeGrafter"/>
</dbReference>
<organism evidence="12 13">
    <name type="scientific">Chytriomyces confervae</name>
    <dbReference type="NCBI Taxonomy" id="246404"/>
    <lineage>
        <taxon>Eukaryota</taxon>
        <taxon>Fungi</taxon>
        <taxon>Fungi incertae sedis</taxon>
        <taxon>Chytridiomycota</taxon>
        <taxon>Chytridiomycota incertae sedis</taxon>
        <taxon>Chytridiomycetes</taxon>
        <taxon>Chytridiales</taxon>
        <taxon>Chytriomycetaceae</taxon>
        <taxon>Chytriomyces</taxon>
    </lineage>
</organism>
<evidence type="ECO:0000256" key="7">
    <source>
        <dbReference type="PROSITE-ProRule" id="PRU01193"/>
    </source>
</evidence>
<dbReference type="AlphaFoldDB" id="A0A507E194"/>
<feature type="transmembrane region" description="Helical" evidence="9">
    <location>
        <begin position="173"/>
        <end position="200"/>
    </location>
</feature>
<evidence type="ECO:0000313" key="13">
    <source>
        <dbReference type="Proteomes" id="UP000320333"/>
    </source>
</evidence>
<dbReference type="CDD" id="cd04590">
    <property type="entry name" value="CBS_pair_CorC_HlyC_assoc"/>
    <property type="match status" value="1"/>
</dbReference>
<evidence type="ECO:0000256" key="2">
    <source>
        <dbReference type="ARBA" id="ARBA00022692"/>
    </source>
</evidence>
<evidence type="ECO:0000259" key="11">
    <source>
        <dbReference type="PROSITE" id="PS51846"/>
    </source>
</evidence>
<dbReference type="STRING" id="246404.A0A507E194"/>
<dbReference type="PANTHER" id="PTHR12064:SF97">
    <property type="entry name" value="METAL TRANSPORTER CNNM-5"/>
    <property type="match status" value="1"/>
</dbReference>
<dbReference type="EMBL" id="QEAP01000766">
    <property type="protein sequence ID" value="TPX57502.1"/>
    <property type="molecule type" value="Genomic_DNA"/>
</dbReference>
<evidence type="ECO:0000256" key="4">
    <source>
        <dbReference type="ARBA" id="ARBA00022989"/>
    </source>
</evidence>
<evidence type="ECO:0000256" key="6">
    <source>
        <dbReference type="PROSITE-ProRule" id="PRU00703"/>
    </source>
</evidence>
<comment type="subcellular location">
    <subcellularLocation>
        <location evidence="1">Membrane</location>
        <topology evidence="1">Multi-pass membrane protein</topology>
    </subcellularLocation>
</comment>
<feature type="region of interest" description="Disordered" evidence="8">
    <location>
        <begin position="140"/>
        <end position="165"/>
    </location>
</feature>
<dbReference type="FunFam" id="3.10.580.10:FF:000006">
    <property type="entry name" value="DUF21 and CBS domain protein"/>
    <property type="match status" value="1"/>
</dbReference>
<evidence type="ECO:0008006" key="14">
    <source>
        <dbReference type="Google" id="ProtNLM"/>
    </source>
</evidence>
<dbReference type="PANTHER" id="PTHR12064">
    <property type="entry name" value="METAL TRANSPORTER CNNM"/>
    <property type="match status" value="1"/>
</dbReference>
<feature type="transmembrane region" description="Helical" evidence="9">
    <location>
        <begin position="70"/>
        <end position="91"/>
    </location>
</feature>
<keyword evidence="5 7" id="KW-0472">Membrane</keyword>